<dbReference type="SUPFAM" id="SSF53474">
    <property type="entry name" value="alpha/beta-Hydrolases"/>
    <property type="match status" value="1"/>
</dbReference>
<evidence type="ECO:0000259" key="1">
    <source>
        <dbReference type="Pfam" id="PF20408"/>
    </source>
</evidence>
<evidence type="ECO:0000313" key="3">
    <source>
        <dbReference type="Proteomes" id="UP001599756"/>
    </source>
</evidence>
<dbReference type="Gene3D" id="3.40.50.1820">
    <property type="entry name" value="alpha/beta hydrolase"/>
    <property type="match status" value="1"/>
</dbReference>
<keyword evidence="3" id="KW-1185">Reference proteome</keyword>
<sequence>MPMSRSDAEQRAAAALVVRHLPERPRAAVLTLHGGRPDGFEAARPWHLAALRMRPVLRAAALALSLDEVVLGQVRYRHRGWNGGDPAQDAFRALSELGRLAGEVPVVLVGHSMGGRAALRAAAHPGVRGVLALAPWLPEGEPTAHLRHARLVVLHGDRDRVTSAGASVDFVRRARTSGARAGAVLIGDGDHAMVRRSGLWHRSTAGVVAELLRPGDGRAGLAAESFTAAGALVL</sequence>
<dbReference type="InterPro" id="IPR029058">
    <property type="entry name" value="AB_hydrolase_fold"/>
</dbReference>
<evidence type="ECO:0000313" key="2">
    <source>
        <dbReference type="EMBL" id="MFE1752917.1"/>
    </source>
</evidence>
<comment type="caution">
    <text evidence="2">The sequence shown here is derived from an EMBL/GenBank/DDBJ whole genome shotgun (WGS) entry which is preliminary data.</text>
</comment>
<name>A0ABW6H8H6_9ACTN</name>
<protein>
    <submittedName>
        <fullName evidence="2">Alpha/beta family hydrolase</fullName>
    </submittedName>
</protein>
<proteinExistence type="predicted"/>
<dbReference type="GO" id="GO:0016787">
    <property type="term" value="F:hydrolase activity"/>
    <property type="evidence" value="ECO:0007669"/>
    <property type="project" value="UniProtKB-KW"/>
</dbReference>
<dbReference type="InterPro" id="IPR046879">
    <property type="entry name" value="KANL3/Tex30_Abhydrolase"/>
</dbReference>
<feature type="domain" description="KANL3/Tex30 alpha/beta hydrolase-like" evidence="1">
    <location>
        <begin position="101"/>
        <end position="197"/>
    </location>
</feature>
<dbReference type="EMBL" id="JBHYTS010000032">
    <property type="protein sequence ID" value="MFE1752917.1"/>
    <property type="molecule type" value="Genomic_DNA"/>
</dbReference>
<accession>A0ABW6H8H6</accession>
<dbReference type="Proteomes" id="UP001599756">
    <property type="component" value="Unassembled WGS sequence"/>
</dbReference>
<dbReference type="Pfam" id="PF20408">
    <property type="entry name" value="Abhydrolase_11"/>
    <property type="match status" value="1"/>
</dbReference>
<reference evidence="2 3" key="1">
    <citation type="submission" date="2024-09" db="EMBL/GenBank/DDBJ databases">
        <title>The Natural Products Discovery Center: Release of the First 8490 Sequenced Strains for Exploring Actinobacteria Biosynthetic Diversity.</title>
        <authorList>
            <person name="Kalkreuter E."/>
            <person name="Kautsar S.A."/>
            <person name="Yang D."/>
            <person name="Bader C.D."/>
            <person name="Teijaro C.N."/>
            <person name="Fluegel L."/>
            <person name="Davis C.M."/>
            <person name="Simpson J.R."/>
            <person name="Lauterbach L."/>
            <person name="Steele A.D."/>
            <person name="Gui C."/>
            <person name="Meng S."/>
            <person name="Li G."/>
            <person name="Viehrig K."/>
            <person name="Ye F."/>
            <person name="Su P."/>
            <person name="Kiefer A.F."/>
            <person name="Nichols A."/>
            <person name="Cepeda A.J."/>
            <person name="Yan W."/>
            <person name="Fan B."/>
            <person name="Jiang Y."/>
            <person name="Adhikari A."/>
            <person name="Zheng C.-J."/>
            <person name="Schuster L."/>
            <person name="Cowan T.M."/>
            <person name="Smanski M.J."/>
            <person name="Chevrette M.G."/>
            <person name="De Carvalho L.P.S."/>
            <person name="Shen B."/>
        </authorList>
    </citation>
    <scope>NUCLEOTIDE SEQUENCE [LARGE SCALE GENOMIC DNA]</scope>
    <source>
        <strain evidence="2 3">NPDC059500</strain>
    </source>
</reference>
<keyword evidence="2" id="KW-0378">Hydrolase</keyword>
<dbReference type="RefSeq" id="WP_381812306.1">
    <property type="nucleotide sequence ID" value="NZ_JBHYTS010000032.1"/>
</dbReference>
<gene>
    <name evidence="2" type="ORF">ACFW88_20635</name>
</gene>
<organism evidence="2 3">
    <name type="scientific">Streptomyces anandii</name>
    <dbReference type="NCBI Taxonomy" id="285454"/>
    <lineage>
        <taxon>Bacteria</taxon>
        <taxon>Bacillati</taxon>
        <taxon>Actinomycetota</taxon>
        <taxon>Actinomycetes</taxon>
        <taxon>Kitasatosporales</taxon>
        <taxon>Streptomycetaceae</taxon>
        <taxon>Streptomyces</taxon>
    </lineage>
</organism>